<dbReference type="PROSITE" id="PS50020">
    <property type="entry name" value="WW_DOMAIN_2"/>
    <property type="match status" value="1"/>
</dbReference>
<dbReference type="CDD" id="cd00201">
    <property type="entry name" value="WW"/>
    <property type="match status" value="1"/>
</dbReference>
<dbReference type="SUPFAM" id="SSF51045">
    <property type="entry name" value="WW domain"/>
    <property type="match status" value="1"/>
</dbReference>
<dbReference type="GO" id="GO:0005634">
    <property type="term" value="C:nucleus"/>
    <property type="evidence" value="ECO:0007669"/>
    <property type="project" value="TreeGrafter"/>
</dbReference>
<feature type="compositionally biased region" description="Basic and acidic residues" evidence="1">
    <location>
        <begin position="53"/>
        <end position="95"/>
    </location>
</feature>
<evidence type="ECO:0000313" key="4">
    <source>
        <dbReference type="RefSeq" id="XP_023933787.2"/>
    </source>
</evidence>
<dbReference type="RefSeq" id="XP_023933787.2">
    <property type="nucleotide sequence ID" value="XM_024078019.2"/>
</dbReference>
<dbReference type="Pfam" id="PF00397">
    <property type="entry name" value="WW"/>
    <property type="match status" value="1"/>
</dbReference>
<feature type="region of interest" description="Disordered" evidence="1">
    <location>
        <begin position="1"/>
        <end position="251"/>
    </location>
</feature>
<evidence type="ECO:0000313" key="3">
    <source>
        <dbReference type="Proteomes" id="UP001652582"/>
    </source>
</evidence>
<dbReference type="AlphaFoldDB" id="A0A6J1MM05"/>
<evidence type="ECO:0000256" key="1">
    <source>
        <dbReference type="SAM" id="MobiDB-lite"/>
    </source>
</evidence>
<name>A0A6J1MM05_BICAN</name>
<sequence>MESSEKKEHELPDGWVLCKSKSIPGRNYYFNRKTGKSSWTQPQDDDDSQQKTGKKEKPVKKQDKRKREETTKKVAKRKSDGYEEGTSRKKTKQDTTDASSSNLSNTSKSGNNSKTGNSRKLDNSSKISNSSNCNTKESPMQNAKRIKFDSPQSTSTPKLPKITPSKSAPSSAETSRKHCPVKNLASARLANLRSSLNSEVKKEECSDTSQSKNKVSPKNETHQRSKIECPMNESKSTHSPSSDSLQSIPSPSQFLAANKIISSMKAQLPEEYCSKEKQKDMFADIEKGINSQTTEYPFSKHPATPPQFSEASKLVSAIKSKLAYKVSSSKDSKPYTSAKDRMESLRSSLSLEAEREEEDSFLYQSNKLDPKKQDEAMEVEEIREVKNDIPTFPVQQEHHGNSDNVILVIDTNIFIHELDLIKNVLNSHIKGYSEPPTLLVPWRVINELDFMKDHNNGKASICKRARAAMDYLYKSLPENNRIKGQSLRDSNSHIYPCEVPDDEILNCSLQQIERGRNVILVSNDKNLCNKATINGVKRINVQELKGLVESKPQPSDPDLLASVKRYQQTVYHLLANILENEMRAKFNNLWQHVLFKAPPWTLADVLQCLLHHWVAVFNEVFPRIEPLIRDLKDSLMTIERKNSNTLTQSEVANFKELCLDVAKRCQIIPEYMELAKATVERLLRNGSEVDTTDAVVDAFEGVWTVFSSYCAKLANELGVPHSIEDKLSGSEPLAALSAKWVLFSSNVTDLTTAIDSVLSTDSTDSMEARVHRLQCALNSALAAICTGTNVTRDELHSFCITCRSMLQEAHTKFCQLSELLNVCNSRLG</sequence>
<dbReference type="Pfam" id="PF13638">
    <property type="entry name" value="PIN_4"/>
    <property type="match status" value="1"/>
</dbReference>
<dbReference type="InterPro" id="IPR001202">
    <property type="entry name" value="WW_dom"/>
</dbReference>
<feature type="compositionally biased region" description="Polar residues" evidence="1">
    <location>
        <begin position="207"/>
        <end position="216"/>
    </location>
</feature>
<evidence type="ECO:0000259" key="2">
    <source>
        <dbReference type="PROSITE" id="PS50020"/>
    </source>
</evidence>
<dbReference type="OrthoDB" id="548295at2759"/>
<dbReference type="InterPro" id="IPR029060">
    <property type="entry name" value="PIN-like_dom_sf"/>
</dbReference>
<keyword evidence="3" id="KW-1185">Reference proteome</keyword>
<dbReference type="KEGG" id="bany:112042813"/>
<feature type="compositionally biased region" description="Low complexity" evidence="1">
    <location>
        <begin position="239"/>
        <end position="251"/>
    </location>
</feature>
<gene>
    <name evidence="4" type="primary">LOC112042813</name>
</gene>
<dbReference type="Gene3D" id="2.20.70.10">
    <property type="match status" value="1"/>
</dbReference>
<dbReference type="InterPro" id="IPR052626">
    <property type="entry name" value="SWT1_Regulator"/>
</dbReference>
<dbReference type="CDD" id="cd18727">
    <property type="entry name" value="PIN_Swt1-like"/>
    <property type="match status" value="1"/>
</dbReference>
<feature type="compositionally biased region" description="Basic and acidic residues" evidence="1">
    <location>
        <begin position="217"/>
        <end position="227"/>
    </location>
</feature>
<dbReference type="PANTHER" id="PTHR16161:SF0">
    <property type="entry name" value="TRANSCRIPTIONAL PROTEIN SWT1"/>
    <property type="match status" value="1"/>
</dbReference>
<feature type="domain" description="WW" evidence="2">
    <location>
        <begin position="9"/>
        <end position="44"/>
    </location>
</feature>
<feature type="compositionally biased region" description="Basic and acidic residues" evidence="1">
    <location>
        <begin position="1"/>
        <end position="12"/>
    </location>
</feature>
<accession>A0A6J1MM05</accession>
<dbReference type="SUPFAM" id="SSF88723">
    <property type="entry name" value="PIN domain-like"/>
    <property type="match status" value="1"/>
</dbReference>
<dbReference type="InterPro" id="IPR036020">
    <property type="entry name" value="WW_dom_sf"/>
</dbReference>
<organism evidence="3 4">
    <name type="scientific">Bicyclus anynana</name>
    <name type="common">Squinting bush brown butterfly</name>
    <dbReference type="NCBI Taxonomy" id="110368"/>
    <lineage>
        <taxon>Eukaryota</taxon>
        <taxon>Metazoa</taxon>
        <taxon>Ecdysozoa</taxon>
        <taxon>Arthropoda</taxon>
        <taxon>Hexapoda</taxon>
        <taxon>Insecta</taxon>
        <taxon>Pterygota</taxon>
        <taxon>Neoptera</taxon>
        <taxon>Endopterygota</taxon>
        <taxon>Lepidoptera</taxon>
        <taxon>Glossata</taxon>
        <taxon>Ditrysia</taxon>
        <taxon>Papilionoidea</taxon>
        <taxon>Nymphalidae</taxon>
        <taxon>Satyrinae</taxon>
        <taxon>Satyrini</taxon>
        <taxon>Mycalesina</taxon>
        <taxon>Bicyclus</taxon>
    </lineage>
</organism>
<proteinExistence type="predicted"/>
<dbReference type="InterPro" id="IPR002716">
    <property type="entry name" value="PIN_dom"/>
</dbReference>
<dbReference type="Proteomes" id="UP001652582">
    <property type="component" value="Chromosome 9"/>
</dbReference>
<reference evidence="4" key="1">
    <citation type="submission" date="2025-08" db="UniProtKB">
        <authorList>
            <consortium name="RefSeq"/>
        </authorList>
    </citation>
    <scope>IDENTIFICATION</scope>
</reference>
<feature type="compositionally biased region" description="Low complexity" evidence="1">
    <location>
        <begin position="99"/>
        <end position="134"/>
    </location>
</feature>
<dbReference type="PANTHER" id="PTHR16161">
    <property type="entry name" value="TRANSCRIPTIONAL PROTEIN SWT1"/>
    <property type="match status" value="1"/>
</dbReference>
<dbReference type="Gene3D" id="3.40.50.1010">
    <property type="entry name" value="5'-nuclease"/>
    <property type="match status" value="1"/>
</dbReference>
<dbReference type="SMART" id="SM00670">
    <property type="entry name" value="PINc"/>
    <property type="match status" value="1"/>
</dbReference>
<dbReference type="GeneID" id="112042813"/>
<protein>
    <submittedName>
        <fullName evidence="4">Transcriptional protein SWT1</fullName>
    </submittedName>
</protein>
<feature type="compositionally biased region" description="Polar residues" evidence="1">
    <location>
        <begin position="164"/>
        <end position="173"/>
    </location>
</feature>